<name>A0ACB6RCK9_9PLEO</name>
<organism evidence="1 2">
    <name type="scientific">Lindgomyces ingoldianus</name>
    <dbReference type="NCBI Taxonomy" id="673940"/>
    <lineage>
        <taxon>Eukaryota</taxon>
        <taxon>Fungi</taxon>
        <taxon>Dikarya</taxon>
        <taxon>Ascomycota</taxon>
        <taxon>Pezizomycotina</taxon>
        <taxon>Dothideomycetes</taxon>
        <taxon>Pleosporomycetidae</taxon>
        <taxon>Pleosporales</taxon>
        <taxon>Lindgomycetaceae</taxon>
        <taxon>Lindgomyces</taxon>
    </lineage>
</organism>
<evidence type="ECO:0000313" key="2">
    <source>
        <dbReference type="Proteomes" id="UP000799755"/>
    </source>
</evidence>
<comment type="caution">
    <text evidence="1">The sequence shown here is derived from an EMBL/GenBank/DDBJ whole genome shotgun (WGS) entry which is preliminary data.</text>
</comment>
<protein>
    <submittedName>
        <fullName evidence="1">Uncharacterized protein</fullName>
    </submittedName>
</protein>
<evidence type="ECO:0000313" key="1">
    <source>
        <dbReference type="EMBL" id="KAF2476994.1"/>
    </source>
</evidence>
<keyword evidence="2" id="KW-1185">Reference proteome</keyword>
<dbReference type="EMBL" id="MU003493">
    <property type="protein sequence ID" value="KAF2476994.1"/>
    <property type="molecule type" value="Genomic_DNA"/>
</dbReference>
<accession>A0ACB6RCK9</accession>
<gene>
    <name evidence="1" type="ORF">BDR25DRAFT_348900</name>
</gene>
<reference evidence="1" key="1">
    <citation type="journal article" date="2020" name="Stud. Mycol.">
        <title>101 Dothideomycetes genomes: a test case for predicting lifestyles and emergence of pathogens.</title>
        <authorList>
            <person name="Haridas S."/>
            <person name="Albert R."/>
            <person name="Binder M."/>
            <person name="Bloem J."/>
            <person name="Labutti K."/>
            <person name="Salamov A."/>
            <person name="Andreopoulos B."/>
            <person name="Baker S."/>
            <person name="Barry K."/>
            <person name="Bills G."/>
            <person name="Bluhm B."/>
            <person name="Cannon C."/>
            <person name="Castanera R."/>
            <person name="Culley D."/>
            <person name="Daum C."/>
            <person name="Ezra D."/>
            <person name="Gonzalez J."/>
            <person name="Henrissat B."/>
            <person name="Kuo A."/>
            <person name="Liang C."/>
            <person name="Lipzen A."/>
            <person name="Lutzoni F."/>
            <person name="Magnuson J."/>
            <person name="Mondo S."/>
            <person name="Nolan M."/>
            <person name="Ohm R."/>
            <person name="Pangilinan J."/>
            <person name="Park H.-J."/>
            <person name="Ramirez L."/>
            <person name="Alfaro M."/>
            <person name="Sun H."/>
            <person name="Tritt A."/>
            <person name="Yoshinaga Y."/>
            <person name="Zwiers L.-H."/>
            <person name="Turgeon B."/>
            <person name="Goodwin S."/>
            <person name="Spatafora J."/>
            <person name="Crous P."/>
            <person name="Grigoriev I."/>
        </authorList>
    </citation>
    <scope>NUCLEOTIDE SEQUENCE</scope>
    <source>
        <strain evidence="1">ATCC 200398</strain>
    </source>
</reference>
<proteinExistence type="predicted"/>
<sequence>MPLTELLTAVYKPNSYNISFSREHSRLFTIDTSSSFSNSNFPLPLPSSYRSITEFARCSLAPGIFLTGPTSSAFTAPAPRLRSVELENPSILWGFVDGDSVEDYIAYTKTETNAKIEQALGPYCSGFLQAPHLATLGPNSPFSHVTEIFTAYFPPNLATSPLKSARQYARLPTKPTHLKKSWSLRVFHKPLIKEVGV</sequence>
<dbReference type="Proteomes" id="UP000799755">
    <property type="component" value="Unassembled WGS sequence"/>
</dbReference>